<dbReference type="Proteomes" id="UP000095563">
    <property type="component" value="Unassembled WGS sequence"/>
</dbReference>
<dbReference type="AlphaFoldDB" id="A0A174QN88"/>
<accession>A0A174QN88</accession>
<sequence length="101" mass="11851">MYILKKYLTKHYDEDKALALIRKNKNNISKLAKAVGKIDIAFFCLYFLQDIFVVKDNNEARELSKDHYHLWEVANETFIEDLNDKLNIICPRGKNLCNATI</sequence>
<dbReference type="EMBL" id="CZBO01000001">
    <property type="protein sequence ID" value="CUP74692.1"/>
    <property type="molecule type" value="Genomic_DNA"/>
</dbReference>
<gene>
    <name evidence="1" type="ORF">ERS852568_00641</name>
</gene>
<reference evidence="1 2" key="1">
    <citation type="submission" date="2015-09" db="EMBL/GenBank/DDBJ databases">
        <authorList>
            <consortium name="Pathogen Informatics"/>
        </authorList>
    </citation>
    <scope>NUCLEOTIDE SEQUENCE [LARGE SCALE GENOMIC DNA]</scope>
    <source>
        <strain evidence="1 2">2789STDY5834956</strain>
    </source>
</reference>
<protein>
    <submittedName>
        <fullName evidence="1">Uncharacterized protein</fullName>
    </submittedName>
</protein>
<proteinExistence type="predicted"/>
<organism evidence="1 2">
    <name type="scientific">Clostridium baratii</name>
    <dbReference type="NCBI Taxonomy" id="1561"/>
    <lineage>
        <taxon>Bacteria</taxon>
        <taxon>Bacillati</taxon>
        <taxon>Bacillota</taxon>
        <taxon>Clostridia</taxon>
        <taxon>Eubacteriales</taxon>
        <taxon>Clostridiaceae</taxon>
        <taxon>Clostridium</taxon>
    </lineage>
</organism>
<dbReference type="RefSeq" id="WP_055206687.1">
    <property type="nucleotide sequence ID" value="NZ_CZBO01000001.1"/>
</dbReference>
<evidence type="ECO:0000313" key="1">
    <source>
        <dbReference type="EMBL" id="CUP74692.1"/>
    </source>
</evidence>
<name>A0A174QN88_9CLOT</name>
<evidence type="ECO:0000313" key="2">
    <source>
        <dbReference type="Proteomes" id="UP000095563"/>
    </source>
</evidence>